<name>A0AAW6SUR0_9BACI</name>
<evidence type="ECO:0000256" key="2">
    <source>
        <dbReference type="SAM" id="SignalP"/>
    </source>
</evidence>
<proteinExistence type="predicted"/>
<comment type="caution">
    <text evidence="3">The sequence shown here is derived from an EMBL/GenBank/DDBJ whole genome shotgun (WGS) entry which is preliminary data.</text>
</comment>
<feature type="region of interest" description="Disordered" evidence="1">
    <location>
        <begin position="26"/>
        <end position="46"/>
    </location>
</feature>
<dbReference type="AlphaFoldDB" id="A0AAW6SUR0"/>
<dbReference type="RefSeq" id="WP_280617032.1">
    <property type="nucleotide sequence ID" value="NZ_JAROYP010000007.1"/>
</dbReference>
<keyword evidence="2" id="KW-0732">Signal</keyword>
<dbReference type="Proteomes" id="UP001159179">
    <property type="component" value="Unassembled WGS sequence"/>
</dbReference>
<organism evidence="3 4">
    <name type="scientific">Heyndrickxia oleronia</name>
    <dbReference type="NCBI Taxonomy" id="38875"/>
    <lineage>
        <taxon>Bacteria</taxon>
        <taxon>Bacillati</taxon>
        <taxon>Bacillota</taxon>
        <taxon>Bacilli</taxon>
        <taxon>Bacillales</taxon>
        <taxon>Bacillaceae</taxon>
        <taxon>Heyndrickxia</taxon>
    </lineage>
</organism>
<dbReference type="NCBIfam" id="NF038353">
    <property type="entry name" value="FxLYD_dom"/>
    <property type="match status" value="1"/>
</dbReference>
<accession>A0AAW6SUR0</accession>
<feature type="compositionally biased region" description="Basic and acidic residues" evidence="1">
    <location>
        <begin position="28"/>
        <end position="46"/>
    </location>
</feature>
<gene>
    <name evidence="3" type="ORF">P5X88_13725</name>
</gene>
<protein>
    <submittedName>
        <fullName evidence="3">FxLYD domain-containing protein</fullName>
    </submittedName>
</protein>
<evidence type="ECO:0000313" key="4">
    <source>
        <dbReference type="Proteomes" id="UP001159179"/>
    </source>
</evidence>
<evidence type="ECO:0000313" key="3">
    <source>
        <dbReference type="EMBL" id="MDH5162003.1"/>
    </source>
</evidence>
<feature type="chain" id="PRO_5043644627" evidence="2">
    <location>
        <begin position="22"/>
        <end position="249"/>
    </location>
</feature>
<reference evidence="3" key="1">
    <citation type="submission" date="2023-03" db="EMBL/GenBank/DDBJ databases">
        <title>Bacterial isolates from washroom surfaces on a university campus.</title>
        <authorList>
            <person name="Holman D.B."/>
            <person name="Gzyl K.E."/>
            <person name="Taheri A.E."/>
        </authorList>
    </citation>
    <scope>NUCLEOTIDE SEQUENCE</scope>
    <source>
        <strain evidence="3">RD03</strain>
    </source>
</reference>
<dbReference type="EMBL" id="JAROYP010000007">
    <property type="protein sequence ID" value="MDH5162003.1"/>
    <property type="molecule type" value="Genomic_DNA"/>
</dbReference>
<dbReference type="PROSITE" id="PS51257">
    <property type="entry name" value="PROKAR_LIPOPROTEIN"/>
    <property type="match status" value="1"/>
</dbReference>
<feature type="signal peptide" evidence="2">
    <location>
        <begin position="1"/>
        <end position="21"/>
    </location>
</feature>
<dbReference type="InterPro" id="IPR047676">
    <property type="entry name" value="FxLYD_dom"/>
</dbReference>
<evidence type="ECO:0000256" key="1">
    <source>
        <dbReference type="SAM" id="MobiDB-lite"/>
    </source>
</evidence>
<sequence length="249" mass="27587">MKKICLLILGCLFILALTACSSESQTTKTDESQHSKKEVNEEKEKTKVEISNETFAAWKSITGAVWVNYSAEIKNTGNVSARIDDIVVDFLDGDEKILQTAPMISPIPDIIPSNETAYITESITLETVKDPAELKNTHINIESSKTDDEPMMLETDNIELSKGKHSDIQMPYLVTGTVTNPHSEKADNILISAALYNDKDELLGVLKRTLDISLDPNGSEKFELNYPELPDEISGKVSKVKVKAYNSSY</sequence>